<evidence type="ECO:0000313" key="2">
    <source>
        <dbReference type="Proteomes" id="UP000198307"/>
    </source>
</evidence>
<dbReference type="Proteomes" id="UP000198307">
    <property type="component" value="Unassembled WGS sequence"/>
</dbReference>
<proteinExistence type="predicted"/>
<dbReference type="AlphaFoldDB" id="A0A239PMY2"/>
<name>A0A239PMY2_9RHOB</name>
<protein>
    <submittedName>
        <fullName evidence="1">Uncharacterized protein</fullName>
    </submittedName>
</protein>
<evidence type="ECO:0000313" key="1">
    <source>
        <dbReference type="EMBL" id="SNT68494.1"/>
    </source>
</evidence>
<keyword evidence="2" id="KW-1185">Reference proteome</keyword>
<sequence>MADLLHILDRARAEIMKGHAGNALVGLEEFSNRVRQQGVPDHLRPILRKRISELHELAESSLRGARKGAADVRAIILAARSLQTYDNSGQRQVTFTPATVGKRY</sequence>
<reference evidence="1 2" key="1">
    <citation type="submission" date="2017-07" db="EMBL/GenBank/DDBJ databases">
        <authorList>
            <person name="Sun Z.S."/>
            <person name="Albrecht U."/>
            <person name="Echele G."/>
            <person name="Lee C.C."/>
        </authorList>
    </citation>
    <scope>NUCLEOTIDE SEQUENCE [LARGE SCALE GENOMIC DNA]</scope>
    <source>
        <strain evidence="1 2">DSM 14827</strain>
    </source>
</reference>
<dbReference type="OrthoDB" id="7774365at2"/>
<gene>
    <name evidence="1" type="ORF">SAMN05444959_10149</name>
</gene>
<dbReference type="RefSeq" id="WP_089342424.1">
    <property type="nucleotide sequence ID" value="NZ_CP067129.1"/>
</dbReference>
<accession>A0A239PMY2</accession>
<organism evidence="1 2">
    <name type="scientific">Paracoccus seriniphilus</name>
    <dbReference type="NCBI Taxonomy" id="184748"/>
    <lineage>
        <taxon>Bacteria</taxon>
        <taxon>Pseudomonadati</taxon>
        <taxon>Pseudomonadota</taxon>
        <taxon>Alphaproteobacteria</taxon>
        <taxon>Rhodobacterales</taxon>
        <taxon>Paracoccaceae</taxon>
        <taxon>Paracoccus</taxon>
    </lineage>
</organism>
<dbReference type="EMBL" id="FZQB01000001">
    <property type="protein sequence ID" value="SNT68494.1"/>
    <property type="molecule type" value="Genomic_DNA"/>
</dbReference>